<keyword evidence="1" id="KW-0812">Transmembrane</keyword>
<dbReference type="STRING" id="1123269.NX02_04180"/>
<dbReference type="HOGENOM" id="CLU_2810228_0_0_5"/>
<dbReference type="AlphaFoldDB" id="W0AAA2"/>
<evidence type="ECO:0000313" key="2">
    <source>
        <dbReference type="EMBL" id="AHE52585.1"/>
    </source>
</evidence>
<dbReference type="RefSeq" id="WP_025290886.1">
    <property type="nucleotide sequence ID" value="NZ_CP006644.1"/>
</dbReference>
<proteinExistence type="predicted"/>
<dbReference type="Proteomes" id="UP000018851">
    <property type="component" value="Chromosome"/>
</dbReference>
<evidence type="ECO:0000256" key="1">
    <source>
        <dbReference type="SAM" id="Phobius"/>
    </source>
</evidence>
<accession>W0AAA2</accession>
<evidence type="ECO:0000313" key="3">
    <source>
        <dbReference type="Proteomes" id="UP000018851"/>
    </source>
</evidence>
<keyword evidence="1" id="KW-1133">Transmembrane helix</keyword>
<keyword evidence="1" id="KW-0472">Membrane</keyword>
<dbReference type="KEGG" id="ssan:NX02_04180"/>
<reference evidence="2 3" key="1">
    <citation type="submission" date="2013-07" db="EMBL/GenBank/DDBJ databases">
        <title>Completed genome of Sphingomonas sanxanigenens NX02.</title>
        <authorList>
            <person name="Ma T."/>
            <person name="Huang H."/>
            <person name="Wu M."/>
            <person name="Li X."/>
            <person name="Li G."/>
        </authorList>
    </citation>
    <scope>NUCLEOTIDE SEQUENCE [LARGE SCALE GENOMIC DNA]</scope>
    <source>
        <strain evidence="2 3">NX02</strain>
    </source>
</reference>
<protein>
    <submittedName>
        <fullName evidence="2">Uncharacterized protein</fullName>
    </submittedName>
</protein>
<organism evidence="2 3">
    <name type="scientific">Sphingomonas sanxanigenens DSM 19645 = NX02</name>
    <dbReference type="NCBI Taxonomy" id="1123269"/>
    <lineage>
        <taxon>Bacteria</taxon>
        <taxon>Pseudomonadati</taxon>
        <taxon>Pseudomonadota</taxon>
        <taxon>Alphaproteobacteria</taxon>
        <taxon>Sphingomonadales</taxon>
        <taxon>Sphingomonadaceae</taxon>
        <taxon>Sphingomonas</taxon>
    </lineage>
</organism>
<sequence length="67" mass="7581">MTSDIWTLFGQFGPLGLVIGYLVWRETHADERRAAVERERTESDRALAAALSALTVTIQHLEQRIGR</sequence>
<feature type="transmembrane region" description="Helical" evidence="1">
    <location>
        <begin position="6"/>
        <end position="24"/>
    </location>
</feature>
<gene>
    <name evidence="2" type="ORF">NX02_04180</name>
</gene>
<keyword evidence="3" id="KW-1185">Reference proteome</keyword>
<dbReference type="PATRIC" id="fig|1123269.5.peg.814"/>
<dbReference type="eggNOG" id="ENOG50325FX">
    <property type="taxonomic scope" value="Bacteria"/>
</dbReference>
<dbReference type="EMBL" id="CP006644">
    <property type="protein sequence ID" value="AHE52585.1"/>
    <property type="molecule type" value="Genomic_DNA"/>
</dbReference>
<name>W0AAA2_9SPHN</name>